<dbReference type="GO" id="GO:0017148">
    <property type="term" value="P:negative regulation of translation"/>
    <property type="evidence" value="ECO:0007669"/>
    <property type="project" value="TreeGrafter"/>
</dbReference>
<evidence type="ECO:0000313" key="4">
    <source>
        <dbReference type="EMBL" id="QCI06756.1"/>
    </source>
</evidence>
<dbReference type="PANTHER" id="PTHR11545:SF2">
    <property type="entry name" value="LARGE RIBOSOMAL SUBUNIT PROTEIN UL13M"/>
    <property type="match status" value="1"/>
</dbReference>
<dbReference type="InterPro" id="IPR005823">
    <property type="entry name" value="Ribosomal_uL13_bac-type"/>
</dbReference>
<reference evidence="4" key="1">
    <citation type="journal article" date="2019" name="Mol. Phylogenet. Evol.">
        <title>Morphological evolution and classification of the red algal order Ceramiales inferred using plastid phylogenomics.</title>
        <authorList>
            <person name="Diaz-Tapia P."/>
            <person name="Pasella M.M."/>
            <person name="Verbruggen H."/>
            <person name="Maggs C.A."/>
        </authorList>
    </citation>
    <scope>NUCLEOTIDE SEQUENCE</scope>
</reference>
<dbReference type="PIRSF" id="PIRSF002181">
    <property type="entry name" value="Ribosomal_L13"/>
    <property type="match status" value="1"/>
</dbReference>
<dbReference type="HAMAP" id="MF_01366">
    <property type="entry name" value="Ribosomal_uL13"/>
    <property type="match status" value="1"/>
</dbReference>
<dbReference type="EMBL" id="MK814659">
    <property type="protein sequence ID" value="QCI06756.1"/>
    <property type="molecule type" value="Genomic_DNA"/>
</dbReference>
<evidence type="ECO:0000256" key="1">
    <source>
        <dbReference type="ARBA" id="ARBA00006227"/>
    </source>
</evidence>
<dbReference type="AlphaFoldDB" id="A0A4D6WTJ8"/>
<evidence type="ECO:0000256" key="2">
    <source>
        <dbReference type="ARBA" id="ARBA00022980"/>
    </source>
</evidence>
<dbReference type="Gene3D" id="3.90.1180.10">
    <property type="entry name" value="Ribosomal protein L13"/>
    <property type="match status" value="1"/>
</dbReference>
<dbReference type="Pfam" id="PF00572">
    <property type="entry name" value="Ribosomal_L13"/>
    <property type="match status" value="1"/>
</dbReference>
<dbReference type="InterPro" id="IPR005822">
    <property type="entry name" value="Ribosomal_uL13"/>
</dbReference>
<proteinExistence type="inferred from homology"/>
<reference evidence="4" key="2">
    <citation type="submission" date="2019-04" db="EMBL/GenBank/DDBJ databases">
        <authorList>
            <person name="Pasella M."/>
        </authorList>
    </citation>
    <scope>NUCLEOTIDE SEQUENCE</scope>
</reference>
<keyword evidence="2 4" id="KW-0689">Ribosomal protein</keyword>
<dbReference type="SUPFAM" id="SSF52161">
    <property type="entry name" value="Ribosomal protein L13"/>
    <property type="match status" value="1"/>
</dbReference>
<dbReference type="CDD" id="cd00392">
    <property type="entry name" value="Ribosomal_L13"/>
    <property type="match status" value="1"/>
</dbReference>
<dbReference type="GO" id="GO:0003735">
    <property type="term" value="F:structural constituent of ribosome"/>
    <property type="evidence" value="ECO:0007669"/>
    <property type="project" value="InterPro"/>
</dbReference>
<keyword evidence="3" id="KW-0687">Ribonucleoprotein</keyword>
<dbReference type="InterPro" id="IPR036899">
    <property type="entry name" value="Ribosomal_uL13_sf"/>
</dbReference>
<dbReference type="PANTHER" id="PTHR11545">
    <property type="entry name" value="RIBOSOMAL PROTEIN L13"/>
    <property type="match status" value="1"/>
</dbReference>
<name>A0A4D6WTJ8_9FLOR</name>
<dbReference type="NCBIfam" id="TIGR01066">
    <property type="entry name" value="rplM_bact"/>
    <property type="match status" value="1"/>
</dbReference>
<organism evidence="4">
    <name type="scientific">Gayliella sp</name>
    <dbReference type="NCBI Taxonomy" id="2575623"/>
    <lineage>
        <taxon>Eukaryota</taxon>
        <taxon>Rhodophyta</taxon>
        <taxon>Florideophyceae</taxon>
        <taxon>Rhodymeniophycidae</taxon>
        <taxon>Ceramiales</taxon>
        <taxon>Ceramiaceae</taxon>
        <taxon>Gayliella</taxon>
    </lineage>
</organism>
<comment type="similarity">
    <text evidence="1">Belongs to the universal ribosomal protein uL13 family.</text>
</comment>
<accession>A0A4D6WTJ8</accession>
<dbReference type="GO" id="GO:0003729">
    <property type="term" value="F:mRNA binding"/>
    <property type="evidence" value="ECO:0007669"/>
    <property type="project" value="TreeGrafter"/>
</dbReference>
<keyword evidence="4" id="KW-0934">Plastid</keyword>
<protein>
    <submittedName>
        <fullName evidence="4">Ribosomal protein L13</fullName>
    </submittedName>
</protein>
<dbReference type="GO" id="GO:0006412">
    <property type="term" value="P:translation"/>
    <property type="evidence" value="ECO:0007669"/>
    <property type="project" value="InterPro"/>
</dbReference>
<dbReference type="GO" id="GO:0022625">
    <property type="term" value="C:cytosolic large ribosomal subunit"/>
    <property type="evidence" value="ECO:0007669"/>
    <property type="project" value="TreeGrafter"/>
</dbReference>
<evidence type="ECO:0000256" key="3">
    <source>
        <dbReference type="ARBA" id="ARBA00023274"/>
    </source>
</evidence>
<sequence length="145" mass="16935">MNNNKTCLHKPNNIQQWYIIDAKEQTLGRISTIIAKILRGKYHIDYTPNIKHQNYIIVINSKDIQVTGQKKYQKLYKRHSGRPGSMKTENFHTLQTRIPNRIIEKSVKGMLPKGKLGRALFNQLKVYETAQHPHDSQKPQIFTIN</sequence>
<geneLocation type="plastid" evidence="4"/>
<gene>
    <name evidence="4" type="primary">rpl13</name>
</gene>